<dbReference type="EMBL" id="BMVG01000035">
    <property type="protein sequence ID" value="GHE12675.1"/>
    <property type="molecule type" value="Genomic_DNA"/>
</dbReference>
<name>A0A918YRQ2_9ACTN</name>
<evidence type="ECO:0000313" key="3">
    <source>
        <dbReference type="Proteomes" id="UP000655443"/>
    </source>
</evidence>
<dbReference type="AlphaFoldDB" id="A0A918YRQ2"/>
<accession>A0A918YRQ2</accession>
<evidence type="ECO:0000259" key="1">
    <source>
        <dbReference type="Pfam" id="PF03756"/>
    </source>
</evidence>
<sequence>MTVLPLRPAAPETDLTTQRTLARRLVHRSALAEVFLTDFRSVDELTFHAAAQLPPRHFYYSDHTTRVAMHDPLAVFEAVRQMLLCAMHLQHDAGPDTKSITATASLEITDPEPLRRSGALDLTLLGGVLLEKKYEGATSRVVHRVRVLVDGRETGVITVDTAQRPNDVYEKLRHSHRTTPPPMSDTLPATGAGALPPVWLVGRERAENVVVQDARTEDGALVTELRVPAAHPSMFDHAQDHVPGPVMMEAARQASLLLAADHQGLSPSSFHLDYVSAEYLRFAELDSPIAVVTRLMPNPVSEGQWTEVSFEQDGAAVARMRVRLGSALASGGDDAV</sequence>
<gene>
    <name evidence="2" type="ORF">GCM10010339_77030</name>
</gene>
<dbReference type="InterPro" id="IPR005509">
    <property type="entry name" value="AfsA_hotdog_dom"/>
</dbReference>
<evidence type="ECO:0000313" key="2">
    <source>
        <dbReference type="EMBL" id="GHE12675.1"/>
    </source>
</evidence>
<dbReference type="RefSeq" id="WP_189958246.1">
    <property type="nucleotide sequence ID" value="NZ_BMVG01000035.1"/>
</dbReference>
<feature type="domain" description="A-factor biosynthesis hotdog" evidence="1">
    <location>
        <begin position="25"/>
        <end position="158"/>
    </location>
</feature>
<dbReference type="Pfam" id="PF03756">
    <property type="entry name" value="AfsA"/>
    <property type="match status" value="2"/>
</dbReference>
<comment type="caution">
    <text evidence="2">The sequence shown here is derived from an EMBL/GenBank/DDBJ whole genome shotgun (WGS) entry which is preliminary data.</text>
</comment>
<reference evidence="2" key="2">
    <citation type="submission" date="2020-09" db="EMBL/GenBank/DDBJ databases">
        <authorList>
            <person name="Sun Q."/>
            <person name="Ohkuma M."/>
        </authorList>
    </citation>
    <scope>NUCLEOTIDE SEQUENCE</scope>
    <source>
        <strain evidence="2">JCM 4714</strain>
    </source>
</reference>
<protein>
    <submittedName>
        <fullName evidence="2">Adhesin</fullName>
    </submittedName>
</protein>
<keyword evidence="3" id="KW-1185">Reference proteome</keyword>
<proteinExistence type="predicted"/>
<dbReference type="Proteomes" id="UP000655443">
    <property type="component" value="Unassembled WGS sequence"/>
</dbReference>
<organism evidence="2 3">
    <name type="scientific">Streptomyces alanosinicus</name>
    <dbReference type="NCBI Taxonomy" id="68171"/>
    <lineage>
        <taxon>Bacteria</taxon>
        <taxon>Bacillati</taxon>
        <taxon>Actinomycetota</taxon>
        <taxon>Actinomycetes</taxon>
        <taxon>Kitasatosporales</taxon>
        <taxon>Streptomycetaceae</taxon>
        <taxon>Streptomyces</taxon>
    </lineage>
</organism>
<feature type="domain" description="A-factor biosynthesis hotdog" evidence="1">
    <location>
        <begin position="200"/>
        <end position="323"/>
    </location>
</feature>
<reference evidence="2" key="1">
    <citation type="journal article" date="2014" name="Int. J. Syst. Evol. Microbiol.">
        <title>Complete genome sequence of Corynebacterium casei LMG S-19264T (=DSM 44701T), isolated from a smear-ripened cheese.</title>
        <authorList>
            <consortium name="US DOE Joint Genome Institute (JGI-PGF)"/>
            <person name="Walter F."/>
            <person name="Albersmeier A."/>
            <person name="Kalinowski J."/>
            <person name="Ruckert C."/>
        </authorList>
    </citation>
    <scope>NUCLEOTIDE SEQUENCE</scope>
    <source>
        <strain evidence="2">JCM 4714</strain>
    </source>
</reference>